<dbReference type="GO" id="GO:0015144">
    <property type="term" value="F:carbohydrate transmembrane transporter activity"/>
    <property type="evidence" value="ECO:0007669"/>
    <property type="project" value="InterPro"/>
</dbReference>
<evidence type="ECO:0000256" key="8">
    <source>
        <dbReference type="SAM" id="Phobius"/>
    </source>
</evidence>
<dbReference type="Pfam" id="PF00083">
    <property type="entry name" value="Sugar_tr"/>
    <property type="match status" value="1"/>
</dbReference>
<comment type="subcellular location">
    <subcellularLocation>
        <location evidence="1">Membrane</location>
        <topology evidence="1">Multi-pass membrane protein</topology>
    </subcellularLocation>
</comment>
<dbReference type="InterPro" id="IPR020846">
    <property type="entry name" value="MFS_dom"/>
</dbReference>
<feature type="transmembrane region" description="Helical" evidence="8">
    <location>
        <begin position="432"/>
        <end position="452"/>
    </location>
</feature>
<feature type="transmembrane region" description="Helical" evidence="8">
    <location>
        <begin position="458"/>
        <end position="477"/>
    </location>
</feature>
<dbReference type="InterPro" id="IPR045262">
    <property type="entry name" value="STP/PLT_plant"/>
</dbReference>
<feature type="transmembrane region" description="Helical" evidence="8">
    <location>
        <begin position="179"/>
        <end position="201"/>
    </location>
</feature>
<comment type="caution">
    <text evidence="10">The sequence shown here is derived from an EMBL/GenBank/DDBJ whole genome shotgun (WGS) entry which is preliminary data.</text>
</comment>
<organism evidence="10 11">
    <name type="scientific">Micractinium conductrix</name>
    <dbReference type="NCBI Taxonomy" id="554055"/>
    <lineage>
        <taxon>Eukaryota</taxon>
        <taxon>Viridiplantae</taxon>
        <taxon>Chlorophyta</taxon>
        <taxon>core chlorophytes</taxon>
        <taxon>Trebouxiophyceae</taxon>
        <taxon>Chlorellales</taxon>
        <taxon>Chlorellaceae</taxon>
        <taxon>Chlorella clade</taxon>
        <taxon>Micractinium</taxon>
    </lineage>
</organism>
<evidence type="ECO:0000256" key="1">
    <source>
        <dbReference type="ARBA" id="ARBA00004141"/>
    </source>
</evidence>
<keyword evidence="5 8" id="KW-1133">Transmembrane helix</keyword>
<protein>
    <submittedName>
        <fullName evidence="10">Sugar transport 14-like</fullName>
    </submittedName>
</protein>
<keyword evidence="6 8" id="KW-0472">Membrane</keyword>
<dbReference type="InterPro" id="IPR036259">
    <property type="entry name" value="MFS_trans_sf"/>
</dbReference>
<keyword evidence="11" id="KW-1185">Reference proteome</keyword>
<gene>
    <name evidence="10" type="ORF">C2E20_8727</name>
</gene>
<accession>A0A2P6V0L4</accession>
<dbReference type="OrthoDB" id="508119at2759"/>
<comment type="similarity">
    <text evidence="2">Belongs to the major facilitator superfamily. Sugar transporter (TC 2.A.1.1) family.</text>
</comment>
<dbReference type="InterPro" id="IPR005829">
    <property type="entry name" value="Sugar_transporter_CS"/>
</dbReference>
<proteinExistence type="inferred from homology"/>
<dbReference type="SUPFAM" id="SSF103473">
    <property type="entry name" value="MFS general substrate transporter"/>
    <property type="match status" value="1"/>
</dbReference>
<keyword evidence="3" id="KW-0813">Transport</keyword>
<evidence type="ECO:0000313" key="11">
    <source>
        <dbReference type="Proteomes" id="UP000239649"/>
    </source>
</evidence>
<dbReference type="InterPro" id="IPR005828">
    <property type="entry name" value="MFS_sugar_transport-like"/>
</dbReference>
<dbReference type="PANTHER" id="PTHR23500:SF357">
    <property type="entry name" value="IP12678P"/>
    <property type="match status" value="1"/>
</dbReference>
<evidence type="ECO:0000259" key="9">
    <source>
        <dbReference type="PROSITE" id="PS50850"/>
    </source>
</evidence>
<feature type="transmembrane region" description="Helical" evidence="8">
    <location>
        <begin position="362"/>
        <end position="382"/>
    </location>
</feature>
<dbReference type="PROSITE" id="PS50850">
    <property type="entry name" value="MFS"/>
    <property type="match status" value="1"/>
</dbReference>
<feature type="transmembrane region" description="Helical" evidence="8">
    <location>
        <begin position="207"/>
        <end position="229"/>
    </location>
</feature>
<evidence type="ECO:0000256" key="3">
    <source>
        <dbReference type="ARBA" id="ARBA00022448"/>
    </source>
</evidence>
<keyword evidence="4 8" id="KW-0812">Transmembrane</keyword>
<dbReference type="GO" id="GO:0016020">
    <property type="term" value="C:membrane"/>
    <property type="evidence" value="ECO:0007669"/>
    <property type="project" value="UniProtKB-SubCell"/>
</dbReference>
<feature type="transmembrane region" description="Helical" evidence="8">
    <location>
        <begin position="327"/>
        <end position="350"/>
    </location>
</feature>
<sequence length="555" mass="60782">MGETAAVALPLSKTWVKTHTNLSADALGFNYRVTWYLLYCGLWGGFIHFNSGYDVGVAGGLFTKKSFLTRFYPDFKGSSDSPYCQYTSFDLALYSAMLYFTMVPGAFLCGYLIRYYGRISAYHACAWLNIIGVIVQITAKDSNILLLGRSICGLGEGFGFFVFNLYQSEIAPAQLRGKFVGSVIIWSASGVTLGQLTNFLVKQREDGWQIAIAIIIVPSALITINALFMTDTPISLLMRGKKEAARKSLQKCRGVVDVDAELRSLELSFTNRTSTNDAFKLLFSKKKYWPGVIINVAVYTLLNWTGNMAIVYYGPQIFSLLGMGSSVALWNATLVGGAKILGVFIGMYFMDTKLTRRSLLQIGGIGQAVFLIGTAVLFATSVDDVKGAQVSKGIAAAILVMIIMYEIVFVGFQCAPSLGLAAEMVPIEVRPATFPIVSIFYFSQSVALSISFTYQLCAMLWGAFLFMASFALLLFAWGRWFQPETHHIPIERVPTVLKAHPVWRHFYPPEDVEQAERELEGTATPSPPISKAVSEELKGSSSSDGEGAAAPAPAL</sequence>
<dbReference type="PROSITE" id="PS00217">
    <property type="entry name" value="SUGAR_TRANSPORT_2"/>
    <property type="match status" value="1"/>
</dbReference>
<evidence type="ECO:0000256" key="7">
    <source>
        <dbReference type="SAM" id="MobiDB-lite"/>
    </source>
</evidence>
<evidence type="ECO:0000313" key="10">
    <source>
        <dbReference type="EMBL" id="PSC67638.1"/>
    </source>
</evidence>
<feature type="transmembrane region" description="Helical" evidence="8">
    <location>
        <begin position="394"/>
        <end position="420"/>
    </location>
</feature>
<evidence type="ECO:0000256" key="6">
    <source>
        <dbReference type="ARBA" id="ARBA00023136"/>
    </source>
</evidence>
<feature type="transmembrane region" description="Helical" evidence="8">
    <location>
        <begin position="91"/>
        <end position="113"/>
    </location>
</feature>
<evidence type="ECO:0000256" key="2">
    <source>
        <dbReference type="ARBA" id="ARBA00010992"/>
    </source>
</evidence>
<name>A0A2P6V0L4_9CHLO</name>
<feature type="transmembrane region" description="Helical" evidence="8">
    <location>
        <begin position="120"/>
        <end position="138"/>
    </location>
</feature>
<dbReference type="PANTHER" id="PTHR23500">
    <property type="entry name" value="SOLUTE CARRIER FAMILY 2, FACILITATED GLUCOSE TRANSPORTER"/>
    <property type="match status" value="1"/>
</dbReference>
<evidence type="ECO:0000256" key="4">
    <source>
        <dbReference type="ARBA" id="ARBA00022692"/>
    </source>
</evidence>
<dbReference type="EMBL" id="LHPF02000052">
    <property type="protein sequence ID" value="PSC67638.1"/>
    <property type="molecule type" value="Genomic_DNA"/>
</dbReference>
<feature type="transmembrane region" description="Helical" evidence="8">
    <location>
        <begin position="292"/>
        <end position="315"/>
    </location>
</feature>
<reference evidence="10 11" key="1">
    <citation type="journal article" date="2018" name="Plant J.">
        <title>Genome sequences of Chlorella sorokiniana UTEX 1602 and Micractinium conductrix SAG 241.80: implications to maltose excretion by a green alga.</title>
        <authorList>
            <person name="Arriola M.B."/>
            <person name="Velmurugan N."/>
            <person name="Zhang Y."/>
            <person name="Plunkett M.H."/>
            <person name="Hondzo H."/>
            <person name="Barney B.M."/>
        </authorList>
    </citation>
    <scope>NUCLEOTIDE SEQUENCE [LARGE SCALE GENOMIC DNA]</scope>
    <source>
        <strain evidence="10 11">SAG 241.80</strain>
    </source>
</reference>
<feature type="region of interest" description="Disordered" evidence="7">
    <location>
        <begin position="513"/>
        <end position="555"/>
    </location>
</feature>
<dbReference type="AlphaFoldDB" id="A0A2P6V0L4"/>
<dbReference type="Proteomes" id="UP000239649">
    <property type="component" value="Unassembled WGS sequence"/>
</dbReference>
<dbReference type="STRING" id="554055.A0A2P6V0L4"/>
<evidence type="ECO:0000256" key="5">
    <source>
        <dbReference type="ARBA" id="ARBA00022989"/>
    </source>
</evidence>
<feature type="domain" description="Major facilitator superfamily (MFS) profile" evidence="9">
    <location>
        <begin position="40"/>
        <end position="486"/>
    </location>
</feature>
<dbReference type="Gene3D" id="1.20.1250.20">
    <property type="entry name" value="MFS general substrate transporter like domains"/>
    <property type="match status" value="1"/>
</dbReference>
<feature type="transmembrane region" description="Helical" evidence="8">
    <location>
        <begin position="144"/>
        <end position="167"/>
    </location>
</feature>